<comment type="caution">
    <text evidence="1">The sequence shown here is derived from an EMBL/GenBank/DDBJ whole genome shotgun (WGS) entry which is preliminary data.</text>
</comment>
<organism evidence="1 2">
    <name type="scientific">Russula ochroleuca</name>
    <dbReference type="NCBI Taxonomy" id="152965"/>
    <lineage>
        <taxon>Eukaryota</taxon>
        <taxon>Fungi</taxon>
        <taxon>Dikarya</taxon>
        <taxon>Basidiomycota</taxon>
        <taxon>Agaricomycotina</taxon>
        <taxon>Agaricomycetes</taxon>
        <taxon>Russulales</taxon>
        <taxon>Russulaceae</taxon>
        <taxon>Russula</taxon>
    </lineage>
</organism>
<keyword evidence="2" id="KW-1185">Reference proteome</keyword>
<dbReference type="AlphaFoldDB" id="A0A9P5JXQ1"/>
<dbReference type="OrthoDB" id="3149960at2759"/>
<dbReference type="Proteomes" id="UP000759537">
    <property type="component" value="Unassembled WGS sequence"/>
</dbReference>
<sequence>MLVYLCPHFLAMSMLGYTVSSELAISVLGRPFWTDRLPNLYTSGLTRSEIDPLVICWRESLWTKTRGPPLRAAWLRLQFFAMRKAGANQCAKEALLNFRTTEVFVKRALDRFREFLITLPSAPDTRQEQVDKIRKLGRILFVNMGVLDVSWVQFLRGQCIIDHDDL</sequence>
<reference evidence="1" key="1">
    <citation type="submission" date="2019-10" db="EMBL/GenBank/DDBJ databases">
        <authorList>
            <consortium name="DOE Joint Genome Institute"/>
            <person name="Kuo A."/>
            <person name="Miyauchi S."/>
            <person name="Kiss E."/>
            <person name="Drula E."/>
            <person name="Kohler A."/>
            <person name="Sanchez-Garcia M."/>
            <person name="Andreopoulos B."/>
            <person name="Barry K.W."/>
            <person name="Bonito G."/>
            <person name="Buee M."/>
            <person name="Carver A."/>
            <person name="Chen C."/>
            <person name="Cichocki N."/>
            <person name="Clum A."/>
            <person name="Culley D."/>
            <person name="Crous P.W."/>
            <person name="Fauchery L."/>
            <person name="Girlanda M."/>
            <person name="Hayes R."/>
            <person name="Keri Z."/>
            <person name="LaButti K."/>
            <person name="Lipzen A."/>
            <person name="Lombard V."/>
            <person name="Magnuson J."/>
            <person name="Maillard F."/>
            <person name="Morin E."/>
            <person name="Murat C."/>
            <person name="Nolan M."/>
            <person name="Ohm R."/>
            <person name="Pangilinan J."/>
            <person name="Pereira M."/>
            <person name="Perotto S."/>
            <person name="Peter M."/>
            <person name="Riley R."/>
            <person name="Sitrit Y."/>
            <person name="Stielow B."/>
            <person name="Szollosi G."/>
            <person name="Zifcakova L."/>
            <person name="Stursova M."/>
            <person name="Spatafora J.W."/>
            <person name="Tedersoo L."/>
            <person name="Vaario L.-M."/>
            <person name="Yamada A."/>
            <person name="Yan M."/>
            <person name="Wang P."/>
            <person name="Xu J."/>
            <person name="Bruns T."/>
            <person name="Baldrian P."/>
            <person name="Vilgalys R."/>
            <person name="Henrissat B."/>
            <person name="Grigoriev I.V."/>
            <person name="Hibbett D."/>
            <person name="Nagy L.G."/>
            <person name="Martin F.M."/>
        </authorList>
    </citation>
    <scope>NUCLEOTIDE SEQUENCE</scope>
    <source>
        <strain evidence="1">Prilba</strain>
    </source>
</reference>
<proteinExistence type="predicted"/>
<accession>A0A9P5JXQ1</accession>
<feature type="non-terminal residue" evidence="1">
    <location>
        <position position="1"/>
    </location>
</feature>
<evidence type="ECO:0000313" key="2">
    <source>
        <dbReference type="Proteomes" id="UP000759537"/>
    </source>
</evidence>
<gene>
    <name evidence="1" type="ORF">DFH94DRAFT_770163</name>
</gene>
<dbReference type="EMBL" id="WHVB01000024">
    <property type="protein sequence ID" value="KAF8470933.1"/>
    <property type="molecule type" value="Genomic_DNA"/>
</dbReference>
<name>A0A9P5JXQ1_9AGAM</name>
<reference evidence="1" key="2">
    <citation type="journal article" date="2020" name="Nat. Commun.">
        <title>Large-scale genome sequencing of mycorrhizal fungi provides insights into the early evolution of symbiotic traits.</title>
        <authorList>
            <person name="Miyauchi S."/>
            <person name="Kiss E."/>
            <person name="Kuo A."/>
            <person name="Drula E."/>
            <person name="Kohler A."/>
            <person name="Sanchez-Garcia M."/>
            <person name="Morin E."/>
            <person name="Andreopoulos B."/>
            <person name="Barry K.W."/>
            <person name="Bonito G."/>
            <person name="Buee M."/>
            <person name="Carver A."/>
            <person name="Chen C."/>
            <person name="Cichocki N."/>
            <person name="Clum A."/>
            <person name="Culley D."/>
            <person name="Crous P.W."/>
            <person name="Fauchery L."/>
            <person name="Girlanda M."/>
            <person name="Hayes R.D."/>
            <person name="Keri Z."/>
            <person name="LaButti K."/>
            <person name="Lipzen A."/>
            <person name="Lombard V."/>
            <person name="Magnuson J."/>
            <person name="Maillard F."/>
            <person name="Murat C."/>
            <person name="Nolan M."/>
            <person name="Ohm R.A."/>
            <person name="Pangilinan J."/>
            <person name="Pereira M.F."/>
            <person name="Perotto S."/>
            <person name="Peter M."/>
            <person name="Pfister S."/>
            <person name="Riley R."/>
            <person name="Sitrit Y."/>
            <person name="Stielow J.B."/>
            <person name="Szollosi G."/>
            <person name="Zifcakova L."/>
            <person name="Stursova M."/>
            <person name="Spatafora J.W."/>
            <person name="Tedersoo L."/>
            <person name="Vaario L.M."/>
            <person name="Yamada A."/>
            <person name="Yan M."/>
            <person name="Wang P."/>
            <person name="Xu J."/>
            <person name="Bruns T."/>
            <person name="Baldrian P."/>
            <person name="Vilgalys R."/>
            <person name="Dunand C."/>
            <person name="Henrissat B."/>
            <person name="Grigoriev I.V."/>
            <person name="Hibbett D."/>
            <person name="Nagy L.G."/>
            <person name="Martin F.M."/>
        </authorList>
    </citation>
    <scope>NUCLEOTIDE SEQUENCE</scope>
    <source>
        <strain evidence="1">Prilba</strain>
    </source>
</reference>
<protein>
    <submittedName>
        <fullName evidence="1">Uncharacterized protein</fullName>
    </submittedName>
</protein>
<evidence type="ECO:0000313" key="1">
    <source>
        <dbReference type="EMBL" id="KAF8470933.1"/>
    </source>
</evidence>